<accession>A0ABQ1RJ76</accession>
<feature type="transmembrane region" description="Helical" evidence="6">
    <location>
        <begin position="206"/>
        <end position="228"/>
    </location>
</feature>
<dbReference type="InterPro" id="IPR003841">
    <property type="entry name" value="Na/Pi_transpt"/>
</dbReference>
<dbReference type="PANTHER" id="PTHR10010">
    <property type="entry name" value="SOLUTE CARRIER FAMILY 34 SODIUM PHOSPHATE , MEMBER 2-RELATED"/>
    <property type="match status" value="1"/>
</dbReference>
<organism evidence="7 8">
    <name type="scientific">Lacimicrobium alkaliphilum</name>
    <dbReference type="NCBI Taxonomy" id="1526571"/>
    <lineage>
        <taxon>Bacteria</taxon>
        <taxon>Pseudomonadati</taxon>
        <taxon>Pseudomonadota</taxon>
        <taxon>Gammaproteobacteria</taxon>
        <taxon>Alteromonadales</taxon>
        <taxon>Alteromonadaceae</taxon>
        <taxon>Lacimicrobium</taxon>
    </lineage>
</organism>
<sequence>MAGNSQAGVYQPGLTLKQASGRSRWDAWLLVVVLVYLLLAAVGAIGDGFKMVAGDNARELFAFASNPVIALVVGLVATALMQSSSTATSVIVGLVAGGLPMSIAIPMAMGANIGTSLTSTLVSLGHVRQVTEFRKAFAAATVHDCFNLMAVALLLPLELLFHPLERFSVFVSELIYSSGSLSLAEFNLISALLSPASDLLKLLTSWLPGSLAGIALIVVGIALILFVVSNIGKLLRSLLVGRAKRIMHAAIGKGPITGIASGTVMTVLVQSSSTTTALIVPLAGAGVFSLRQIYAFTLGANVGTTVTALLAATAISGPSAILALQIALVHLFFNILAILVIFGLPFLRSLPVYMAEFLALMAQRNKLYVAGYILGVFFVLPLGFIAFDQIVL</sequence>
<dbReference type="EMBL" id="BMGJ01000009">
    <property type="protein sequence ID" value="GGD68457.1"/>
    <property type="molecule type" value="Genomic_DNA"/>
</dbReference>
<feature type="transmembrane region" description="Helical" evidence="6">
    <location>
        <begin position="367"/>
        <end position="387"/>
    </location>
</feature>
<evidence type="ECO:0000313" key="8">
    <source>
        <dbReference type="Proteomes" id="UP000614272"/>
    </source>
</evidence>
<evidence type="ECO:0000256" key="5">
    <source>
        <dbReference type="ARBA" id="ARBA00023136"/>
    </source>
</evidence>
<gene>
    <name evidence="7" type="ORF">GCM10011357_24380</name>
</gene>
<keyword evidence="2" id="KW-1003">Cell membrane</keyword>
<keyword evidence="4 6" id="KW-1133">Transmembrane helix</keyword>
<comment type="subcellular location">
    <subcellularLocation>
        <location evidence="1">Cell membrane</location>
        <topology evidence="1">Multi-pass membrane protein</topology>
    </subcellularLocation>
</comment>
<feature type="transmembrane region" description="Helical" evidence="6">
    <location>
        <begin position="175"/>
        <end position="194"/>
    </location>
</feature>
<protein>
    <submittedName>
        <fullName evidence="7">Sodium:phosphate symporter</fullName>
    </submittedName>
</protein>
<reference evidence="8" key="1">
    <citation type="journal article" date="2019" name="Int. J. Syst. Evol. Microbiol.">
        <title>The Global Catalogue of Microorganisms (GCM) 10K type strain sequencing project: providing services to taxonomists for standard genome sequencing and annotation.</title>
        <authorList>
            <consortium name="The Broad Institute Genomics Platform"/>
            <consortium name="The Broad Institute Genome Sequencing Center for Infectious Disease"/>
            <person name="Wu L."/>
            <person name="Ma J."/>
        </authorList>
    </citation>
    <scope>NUCLEOTIDE SEQUENCE [LARGE SCALE GENOMIC DNA]</scope>
    <source>
        <strain evidence="8">CGMCC 1.12923</strain>
    </source>
</reference>
<feature type="transmembrane region" description="Helical" evidence="6">
    <location>
        <begin position="321"/>
        <end position="347"/>
    </location>
</feature>
<feature type="transmembrane region" description="Helical" evidence="6">
    <location>
        <begin position="136"/>
        <end position="155"/>
    </location>
</feature>
<feature type="transmembrane region" description="Helical" evidence="6">
    <location>
        <begin position="60"/>
        <end position="81"/>
    </location>
</feature>
<evidence type="ECO:0000256" key="6">
    <source>
        <dbReference type="SAM" id="Phobius"/>
    </source>
</evidence>
<dbReference type="PANTHER" id="PTHR10010:SF46">
    <property type="entry name" value="SODIUM-DEPENDENT PHOSPHATE TRANSPORT PROTEIN 2B"/>
    <property type="match status" value="1"/>
</dbReference>
<evidence type="ECO:0000256" key="2">
    <source>
        <dbReference type="ARBA" id="ARBA00022475"/>
    </source>
</evidence>
<keyword evidence="3 6" id="KW-0812">Transmembrane</keyword>
<evidence type="ECO:0000256" key="4">
    <source>
        <dbReference type="ARBA" id="ARBA00022989"/>
    </source>
</evidence>
<keyword evidence="8" id="KW-1185">Reference proteome</keyword>
<keyword evidence="5 6" id="KW-0472">Membrane</keyword>
<evidence type="ECO:0000256" key="1">
    <source>
        <dbReference type="ARBA" id="ARBA00004651"/>
    </source>
</evidence>
<dbReference type="Pfam" id="PF02690">
    <property type="entry name" value="Na_Pi_cotrans"/>
    <property type="match status" value="2"/>
</dbReference>
<comment type="caution">
    <text evidence="7">The sequence shown here is derived from an EMBL/GenBank/DDBJ whole genome shotgun (WGS) entry which is preliminary data.</text>
</comment>
<evidence type="ECO:0000313" key="7">
    <source>
        <dbReference type="EMBL" id="GGD68457.1"/>
    </source>
</evidence>
<feature type="transmembrane region" description="Helical" evidence="6">
    <location>
        <begin position="27"/>
        <end position="48"/>
    </location>
</feature>
<evidence type="ECO:0000256" key="3">
    <source>
        <dbReference type="ARBA" id="ARBA00022692"/>
    </source>
</evidence>
<name>A0ABQ1RJ76_9ALTE</name>
<feature type="transmembrane region" description="Helical" evidence="6">
    <location>
        <begin position="295"/>
        <end position="315"/>
    </location>
</feature>
<proteinExistence type="predicted"/>
<dbReference type="Proteomes" id="UP000614272">
    <property type="component" value="Unassembled WGS sequence"/>
</dbReference>
<dbReference type="NCBIfam" id="NF037997">
    <property type="entry name" value="Na_Pi_symport"/>
    <property type="match status" value="1"/>
</dbReference>